<evidence type="ECO:0000313" key="2">
    <source>
        <dbReference type="EMBL" id="MXO60772.1"/>
    </source>
</evidence>
<reference evidence="2 3" key="1">
    <citation type="submission" date="2019-12" db="EMBL/GenBank/DDBJ databases">
        <title>Genomic-based taxomic classification of the family Erythrobacteraceae.</title>
        <authorList>
            <person name="Xu L."/>
        </authorList>
    </citation>
    <scope>NUCLEOTIDE SEQUENCE [LARGE SCALE GENOMIC DNA]</scope>
    <source>
        <strain evidence="2 3">MCCC 1K01500</strain>
    </source>
</reference>
<evidence type="ECO:0000259" key="1">
    <source>
        <dbReference type="PROSITE" id="PS51186"/>
    </source>
</evidence>
<dbReference type="Pfam" id="PF13508">
    <property type="entry name" value="Acetyltransf_7"/>
    <property type="match status" value="1"/>
</dbReference>
<name>A0A6I4T286_9SPHN</name>
<comment type="caution">
    <text evidence="2">The sequence shown here is derived from an EMBL/GenBank/DDBJ whole genome shotgun (WGS) entry which is preliminary data.</text>
</comment>
<dbReference type="InterPro" id="IPR016181">
    <property type="entry name" value="Acyl_CoA_acyltransferase"/>
</dbReference>
<dbReference type="SUPFAM" id="SSF55729">
    <property type="entry name" value="Acyl-CoA N-acyltransferases (Nat)"/>
    <property type="match status" value="1"/>
</dbReference>
<gene>
    <name evidence="2" type="ORF">GRI89_14610</name>
</gene>
<dbReference type="Proteomes" id="UP000433652">
    <property type="component" value="Unassembled WGS sequence"/>
</dbReference>
<dbReference type="AlphaFoldDB" id="A0A6I4T286"/>
<feature type="domain" description="N-acetyltransferase" evidence="1">
    <location>
        <begin position="1"/>
        <end position="152"/>
    </location>
</feature>
<proteinExistence type="predicted"/>
<evidence type="ECO:0000313" key="3">
    <source>
        <dbReference type="Proteomes" id="UP000433652"/>
    </source>
</evidence>
<dbReference type="GO" id="GO:0016747">
    <property type="term" value="F:acyltransferase activity, transferring groups other than amino-acyl groups"/>
    <property type="evidence" value="ECO:0007669"/>
    <property type="project" value="InterPro"/>
</dbReference>
<dbReference type="EMBL" id="WTYM01000057">
    <property type="protein sequence ID" value="MXO60772.1"/>
    <property type="molecule type" value="Genomic_DNA"/>
</dbReference>
<protein>
    <submittedName>
        <fullName evidence="2">GNAT family N-acetyltransferase</fullName>
    </submittedName>
</protein>
<dbReference type="CDD" id="cd04301">
    <property type="entry name" value="NAT_SF"/>
    <property type="match status" value="1"/>
</dbReference>
<sequence length="163" mass="17762">MTIRGEQGMDQLRIPRIISGAFADAPHASGREAAIYGKLVAARETEASLVAVASFKRIVGHVLFSEVRIDGEHRRWLGLGPLSVLPKWRRQGIGGALVAHGLEAVRRDWDGCVVLGDPAFYGRFGFEHDPALVYPGPPPEFFQRIVFRGPAPQGTVTYPSAFG</sequence>
<accession>A0A6I4T286</accession>
<dbReference type="PROSITE" id="PS51186">
    <property type="entry name" value="GNAT"/>
    <property type="match status" value="1"/>
</dbReference>
<dbReference type="InterPro" id="IPR000182">
    <property type="entry name" value="GNAT_dom"/>
</dbReference>
<keyword evidence="3" id="KW-1185">Reference proteome</keyword>
<keyword evidence="2" id="KW-0808">Transferase</keyword>
<organism evidence="2 3">
    <name type="scientific">Croceibacterium salegens</name>
    <dbReference type="NCBI Taxonomy" id="1737568"/>
    <lineage>
        <taxon>Bacteria</taxon>
        <taxon>Pseudomonadati</taxon>
        <taxon>Pseudomonadota</taxon>
        <taxon>Alphaproteobacteria</taxon>
        <taxon>Sphingomonadales</taxon>
        <taxon>Erythrobacteraceae</taxon>
        <taxon>Croceibacterium</taxon>
    </lineage>
</organism>
<dbReference type="Gene3D" id="3.40.630.30">
    <property type="match status" value="1"/>
</dbReference>